<keyword evidence="1" id="KW-0812">Transmembrane</keyword>
<reference evidence="3" key="1">
    <citation type="journal article" date="2019" name="Int. J. Syst. Evol. Microbiol.">
        <title>The Global Catalogue of Microorganisms (GCM) 10K type strain sequencing project: providing services to taxonomists for standard genome sequencing and annotation.</title>
        <authorList>
            <consortium name="The Broad Institute Genomics Platform"/>
            <consortium name="The Broad Institute Genome Sequencing Center for Infectious Disease"/>
            <person name="Wu L."/>
            <person name="Ma J."/>
        </authorList>
    </citation>
    <scope>NUCLEOTIDE SEQUENCE [LARGE SCALE GENOMIC DNA]</scope>
    <source>
        <strain evidence="3">JCM 18298</strain>
    </source>
</reference>
<protein>
    <submittedName>
        <fullName evidence="2">YggT family protein</fullName>
    </submittedName>
</protein>
<keyword evidence="1" id="KW-0472">Membrane</keyword>
<proteinExistence type="predicted"/>
<dbReference type="Pfam" id="PF02325">
    <property type="entry name" value="CCB3_YggT"/>
    <property type="match status" value="1"/>
</dbReference>
<keyword evidence="1" id="KW-1133">Transmembrane helix</keyword>
<organism evidence="2 3">
    <name type="scientific">Nocardia callitridis</name>
    <dbReference type="NCBI Taxonomy" id="648753"/>
    <lineage>
        <taxon>Bacteria</taxon>
        <taxon>Bacillati</taxon>
        <taxon>Actinomycetota</taxon>
        <taxon>Actinomycetes</taxon>
        <taxon>Mycobacteriales</taxon>
        <taxon>Nocardiaceae</taxon>
        <taxon>Nocardia</taxon>
    </lineage>
</organism>
<dbReference type="InterPro" id="IPR003425">
    <property type="entry name" value="CCB3/YggT"/>
</dbReference>
<sequence>MSLIGSLIGYILTAFILVLLARVILDWIGVLGGQTPPPWVARVRDFTHAATEPVIAPLRKVLPPLRVGGLSVDLAFTVVFILALVLRAIAFAL</sequence>
<name>A0ABP9KE86_9NOCA</name>
<dbReference type="Proteomes" id="UP001500603">
    <property type="component" value="Unassembled WGS sequence"/>
</dbReference>
<gene>
    <name evidence="2" type="ORF">GCM10023318_35110</name>
</gene>
<evidence type="ECO:0000313" key="2">
    <source>
        <dbReference type="EMBL" id="GAA5057038.1"/>
    </source>
</evidence>
<evidence type="ECO:0000313" key="3">
    <source>
        <dbReference type="Proteomes" id="UP001500603"/>
    </source>
</evidence>
<dbReference type="RefSeq" id="WP_345496465.1">
    <property type="nucleotide sequence ID" value="NZ_BAABJM010000002.1"/>
</dbReference>
<feature type="transmembrane region" description="Helical" evidence="1">
    <location>
        <begin position="7"/>
        <end position="30"/>
    </location>
</feature>
<feature type="transmembrane region" description="Helical" evidence="1">
    <location>
        <begin position="67"/>
        <end position="90"/>
    </location>
</feature>
<keyword evidence="3" id="KW-1185">Reference proteome</keyword>
<comment type="caution">
    <text evidence="2">The sequence shown here is derived from an EMBL/GenBank/DDBJ whole genome shotgun (WGS) entry which is preliminary data.</text>
</comment>
<dbReference type="EMBL" id="BAABJM010000002">
    <property type="protein sequence ID" value="GAA5057038.1"/>
    <property type="molecule type" value="Genomic_DNA"/>
</dbReference>
<evidence type="ECO:0000256" key="1">
    <source>
        <dbReference type="SAM" id="Phobius"/>
    </source>
</evidence>
<accession>A0ABP9KE86</accession>